<name>A0AAU7R7S2_9ACTN</name>
<evidence type="ECO:0000256" key="1">
    <source>
        <dbReference type="SAM" id="MobiDB-lite"/>
    </source>
</evidence>
<proteinExistence type="predicted"/>
<evidence type="ECO:0000313" key="3">
    <source>
        <dbReference type="EMBL" id="XBT84654.1"/>
    </source>
</evidence>
<accession>A0AAU7R7S2</accession>
<dbReference type="RefSeq" id="WP_349880835.1">
    <property type="nucleotide sequence ID" value="NZ_CP157974.1"/>
</dbReference>
<sequence>MSTDTITSAYPRAVADLLPNVRDLADRLGEIPSRNQIMREFRVGAPKAQAVRLALVAEPITAPDDTVAVPMSDPWEYAEPATEPTQVPPVALAEPTPVPLILPAAKVAEPSTEVSPDGHPPVSPEPASVKAEAAPTSRLSIWPVMLIALPAFVAIWSGWVGLGGLTGFGVVHPLPGIADGFSINTAITLPIGVEVYAAYALRAWLSGLVPPRARRFAKWSAIGSLLVGALGQVAYHLLVAAGITAAPWWITTLVACLPVAVLGMAAALAHLSHEEDEE</sequence>
<reference evidence="3" key="1">
    <citation type="submission" date="2024-06" db="EMBL/GenBank/DDBJ databases">
        <title>Micromonospora sp. strain HUAS YX12 genome sequences.</title>
        <authorList>
            <person name="Mo P."/>
        </authorList>
    </citation>
    <scope>NUCLEOTIDE SEQUENCE</scope>
    <source>
        <strain evidence="3">HUAS YX12</strain>
    </source>
</reference>
<protein>
    <submittedName>
        <fullName evidence="3">ABC transporter permease</fullName>
    </submittedName>
</protein>
<dbReference type="EMBL" id="CP157974">
    <property type="protein sequence ID" value="XBT84654.1"/>
    <property type="molecule type" value="Genomic_DNA"/>
</dbReference>
<feature type="transmembrane region" description="Helical" evidence="2">
    <location>
        <begin position="139"/>
        <end position="161"/>
    </location>
</feature>
<feature type="transmembrane region" description="Helical" evidence="2">
    <location>
        <begin position="222"/>
        <end position="243"/>
    </location>
</feature>
<organism evidence="3">
    <name type="scientific">Micromonospora sp. HUAS YX12</name>
    <dbReference type="NCBI Taxonomy" id="3156396"/>
    <lineage>
        <taxon>Bacteria</taxon>
        <taxon>Bacillati</taxon>
        <taxon>Actinomycetota</taxon>
        <taxon>Actinomycetes</taxon>
        <taxon>Micromonosporales</taxon>
        <taxon>Micromonosporaceae</taxon>
        <taxon>Micromonospora</taxon>
    </lineage>
</organism>
<keyword evidence="2" id="KW-0812">Transmembrane</keyword>
<dbReference type="AlphaFoldDB" id="A0AAU7R7S2"/>
<feature type="transmembrane region" description="Helical" evidence="2">
    <location>
        <begin position="181"/>
        <end position="201"/>
    </location>
</feature>
<feature type="region of interest" description="Disordered" evidence="1">
    <location>
        <begin position="109"/>
        <end position="128"/>
    </location>
</feature>
<gene>
    <name evidence="3" type="ORF">ABIH81_14970</name>
</gene>
<keyword evidence="2" id="KW-0472">Membrane</keyword>
<evidence type="ECO:0000256" key="2">
    <source>
        <dbReference type="SAM" id="Phobius"/>
    </source>
</evidence>
<keyword evidence="2" id="KW-1133">Transmembrane helix</keyword>
<feature type="transmembrane region" description="Helical" evidence="2">
    <location>
        <begin position="249"/>
        <end position="271"/>
    </location>
</feature>